<proteinExistence type="predicted"/>
<keyword evidence="4" id="KW-0326">Glycosidase</keyword>
<dbReference type="GO" id="GO:0005576">
    <property type="term" value="C:extracellular region"/>
    <property type="evidence" value="ECO:0007669"/>
    <property type="project" value="UniProtKB-SubCell"/>
</dbReference>
<dbReference type="PANTHER" id="PTHR43730">
    <property type="entry name" value="BETA-MANNOSIDASE"/>
    <property type="match status" value="1"/>
</dbReference>
<feature type="signal peptide" evidence="5">
    <location>
        <begin position="1"/>
        <end position="22"/>
    </location>
</feature>
<comment type="caution">
    <text evidence="7">The sequence shown here is derived from an EMBL/GenBank/DDBJ whole genome shotgun (WGS) entry which is preliminary data.</text>
</comment>
<keyword evidence="2" id="KW-0964">Secreted</keyword>
<evidence type="ECO:0000256" key="4">
    <source>
        <dbReference type="ARBA" id="ARBA00023295"/>
    </source>
</evidence>
<protein>
    <recommendedName>
        <fullName evidence="6">Beta-mannosidase-like galactose-binding domain-containing protein</fullName>
    </recommendedName>
</protein>
<sequence>MKLTTSVAASATAACMVAQTAALNVLDLSDQKWKLQNVPMNISVPGSVPSHVHLDLYKAQVIGDPYFGLNDFNLRWVAWSNWTYVRQINGLQSVGEQGNMTTYILFNGLDTFADISFCGEHIASTNHQFRGTDAPELEVVFASAPETADRLASEPGAETWPWGIEGWFGFPNCAFIRKEQSDFG</sequence>
<dbReference type="GO" id="GO:0004567">
    <property type="term" value="F:beta-mannosidase activity"/>
    <property type="evidence" value="ECO:0007669"/>
    <property type="project" value="TreeGrafter"/>
</dbReference>
<evidence type="ECO:0000313" key="7">
    <source>
        <dbReference type="EMBL" id="POR35421.1"/>
    </source>
</evidence>
<accession>A0A2S4KYZ8</accession>
<dbReference type="InterPro" id="IPR008979">
    <property type="entry name" value="Galactose-bd-like_sf"/>
</dbReference>
<evidence type="ECO:0000256" key="1">
    <source>
        <dbReference type="ARBA" id="ARBA00004613"/>
    </source>
</evidence>
<keyword evidence="5" id="KW-0732">Signal</keyword>
<evidence type="ECO:0000256" key="2">
    <source>
        <dbReference type="ARBA" id="ARBA00022525"/>
    </source>
</evidence>
<dbReference type="STRING" id="94208.A0A2S4KYZ8"/>
<keyword evidence="3" id="KW-0378">Hydrolase</keyword>
<organism evidence="7 8">
    <name type="scientific">Tolypocladium paradoxum</name>
    <dbReference type="NCBI Taxonomy" id="94208"/>
    <lineage>
        <taxon>Eukaryota</taxon>
        <taxon>Fungi</taxon>
        <taxon>Dikarya</taxon>
        <taxon>Ascomycota</taxon>
        <taxon>Pezizomycotina</taxon>
        <taxon>Sordariomycetes</taxon>
        <taxon>Hypocreomycetidae</taxon>
        <taxon>Hypocreales</taxon>
        <taxon>Ophiocordycipitaceae</taxon>
        <taxon>Tolypocladium</taxon>
    </lineage>
</organism>
<feature type="chain" id="PRO_5015615325" description="Beta-mannosidase-like galactose-binding domain-containing protein" evidence="5">
    <location>
        <begin position="23"/>
        <end position="184"/>
    </location>
</feature>
<dbReference type="InterPro" id="IPR054593">
    <property type="entry name" value="Beta-mannosidase-like_N2"/>
</dbReference>
<dbReference type="EMBL" id="PKSG01000446">
    <property type="protein sequence ID" value="POR35421.1"/>
    <property type="molecule type" value="Genomic_DNA"/>
</dbReference>
<keyword evidence="8" id="KW-1185">Reference proteome</keyword>
<evidence type="ECO:0000256" key="3">
    <source>
        <dbReference type="ARBA" id="ARBA00022801"/>
    </source>
</evidence>
<dbReference type="PANTHER" id="PTHR43730:SF5">
    <property type="entry name" value="BETA-MANNOSIDASE A"/>
    <property type="match status" value="1"/>
</dbReference>
<name>A0A2S4KYZ8_9HYPO</name>
<evidence type="ECO:0000313" key="8">
    <source>
        <dbReference type="Proteomes" id="UP000237481"/>
    </source>
</evidence>
<feature type="domain" description="Beta-mannosidase-like galactose-binding" evidence="6">
    <location>
        <begin position="33"/>
        <end position="184"/>
    </location>
</feature>
<reference evidence="7 8" key="1">
    <citation type="submission" date="2018-01" db="EMBL/GenBank/DDBJ databases">
        <title>Harnessing the power of phylogenomics to disentangle the directionality and signatures of interkingdom host jumping in the parasitic fungal genus Tolypocladium.</title>
        <authorList>
            <person name="Quandt C.A."/>
            <person name="Patterson W."/>
            <person name="Spatafora J.W."/>
        </authorList>
    </citation>
    <scope>NUCLEOTIDE SEQUENCE [LARGE SCALE GENOMIC DNA]</scope>
    <source>
        <strain evidence="7 8">NRBC 100945</strain>
    </source>
</reference>
<dbReference type="Pfam" id="PF22666">
    <property type="entry name" value="Glyco_hydro_2_N2"/>
    <property type="match status" value="1"/>
</dbReference>
<dbReference type="Gene3D" id="2.60.120.260">
    <property type="entry name" value="Galactose-binding domain-like"/>
    <property type="match status" value="1"/>
</dbReference>
<dbReference type="Proteomes" id="UP000237481">
    <property type="component" value="Unassembled WGS sequence"/>
</dbReference>
<gene>
    <name evidence="7" type="ORF">TPAR_04385</name>
</gene>
<evidence type="ECO:0000259" key="6">
    <source>
        <dbReference type="Pfam" id="PF22666"/>
    </source>
</evidence>
<dbReference type="AlphaFoldDB" id="A0A2S4KYZ8"/>
<evidence type="ECO:0000256" key="5">
    <source>
        <dbReference type="SAM" id="SignalP"/>
    </source>
</evidence>
<dbReference type="GO" id="GO:0006516">
    <property type="term" value="P:glycoprotein catabolic process"/>
    <property type="evidence" value="ECO:0007669"/>
    <property type="project" value="TreeGrafter"/>
</dbReference>
<dbReference type="PROSITE" id="PS51257">
    <property type="entry name" value="PROKAR_LIPOPROTEIN"/>
    <property type="match status" value="1"/>
</dbReference>
<dbReference type="OrthoDB" id="5419483at2759"/>
<dbReference type="InterPro" id="IPR050887">
    <property type="entry name" value="Beta-mannosidase_GH2"/>
</dbReference>
<dbReference type="SUPFAM" id="SSF49785">
    <property type="entry name" value="Galactose-binding domain-like"/>
    <property type="match status" value="1"/>
</dbReference>
<comment type="subcellular location">
    <subcellularLocation>
        <location evidence="1">Secreted</location>
    </subcellularLocation>
</comment>